<gene>
    <name evidence="3" type="ORF">ACHAW5_009181</name>
</gene>
<feature type="compositionally biased region" description="Low complexity" evidence="1">
    <location>
        <begin position="91"/>
        <end position="106"/>
    </location>
</feature>
<dbReference type="SMART" id="SM00271">
    <property type="entry name" value="DnaJ"/>
    <property type="match status" value="1"/>
</dbReference>
<dbReference type="Pfam" id="PF00226">
    <property type="entry name" value="DnaJ"/>
    <property type="match status" value="1"/>
</dbReference>
<evidence type="ECO:0000313" key="4">
    <source>
        <dbReference type="Proteomes" id="UP001530315"/>
    </source>
</evidence>
<proteinExistence type="predicted"/>
<sequence>MQLRTIEETKTKMTYYDILGVARSADQAAIRKGYLRASLRCHPDKNPGREEESKAEFVEVGQAYSVLSDVTKRAAYDRELAGGNSGGSRPQTQAQRQTQTQTQTQTKGQSSNDDVGDRPAGDKDFDDFMRMFDETVSGMSEEELNMAMGAAAIVGSVIGSILGARTAGGRGGNALLSSVASTVGSALASRAAGSLVQAVHEDSKQRVLERRELDAAIARGETAARLPTSRESRDRVVQDAGRAFKRAAGAAVSGTGVGFHGRTRTTDNSDGGVTQNADGRGRFSWAQAAELVLDAVSVCAEMQQSGGGSNAKHRQRNNR</sequence>
<dbReference type="Proteomes" id="UP001530315">
    <property type="component" value="Unassembled WGS sequence"/>
</dbReference>
<accession>A0ABD3PZ25</accession>
<evidence type="ECO:0000259" key="2">
    <source>
        <dbReference type="PROSITE" id="PS50076"/>
    </source>
</evidence>
<dbReference type="PRINTS" id="PR00625">
    <property type="entry name" value="JDOMAIN"/>
</dbReference>
<feature type="compositionally biased region" description="Basic and acidic residues" evidence="1">
    <location>
        <begin position="115"/>
        <end position="126"/>
    </location>
</feature>
<feature type="compositionally biased region" description="Polar residues" evidence="1">
    <location>
        <begin position="266"/>
        <end position="277"/>
    </location>
</feature>
<evidence type="ECO:0000313" key="3">
    <source>
        <dbReference type="EMBL" id="KAL3792997.1"/>
    </source>
</evidence>
<dbReference type="SUPFAM" id="SSF46565">
    <property type="entry name" value="Chaperone J-domain"/>
    <property type="match status" value="1"/>
</dbReference>
<dbReference type="EMBL" id="JALLAZ020000532">
    <property type="protein sequence ID" value="KAL3792997.1"/>
    <property type="molecule type" value="Genomic_DNA"/>
</dbReference>
<dbReference type="CDD" id="cd06257">
    <property type="entry name" value="DnaJ"/>
    <property type="match status" value="1"/>
</dbReference>
<evidence type="ECO:0000256" key="1">
    <source>
        <dbReference type="SAM" id="MobiDB-lite"/>
    </source>
</evidence>
<dbReference type="InterPro" id="IPR018253">
    <property type="entry name" value="DnaJ_domain_CS"/>
</dbReference>
<dbReference type="Gene3D" id="1.10.287.110">
    <property type="entry name" value="DnaJ domain"/>
    <property type="match status" value="1"/>
</dbReference>
<comment type="caution">
    <text evidence="3">The sequence shown here is derived from an EMBL/GenBank/DDBJ whole genome shotgun (WGS) entry which is preliminary data.</text>
</comment>
<dbReference type="InterPro" id="IPR036869">
    <property type="entry name" value="J_dom_sf"/>
</dbReference>
<name>A0ABD3PZ25_9STRA</name>
<dbReference type="PROSITE" id="PS50076">
    <property type="entry name" value="DNAJ_2"/>
    <property type="match status" value="1"/>
</dbReference>
<feature type="region of interest" description="Disordered" evidence="1">
    <location>
        <begin position="255"/>
        <end position="278"/>
    </location>
</feature>
<dbReference type="InterPro" id="IPR001623">
    <property type="entry name" value="DnaJ_domain"/>
</dbReference>
<dbReference type="PANTHER" id="PTHR43948:SF10">
    <property type="entry name" value="MRJ, ISOFORM E"/>
    <property type="match status" value="1"/>
</dbReference>
<dbReference type="AlphaFoldDB" id="A0ABD3PZ25"/>
<organism evidence="3 4">
    <name type="scientific">Stephanodiscus triporus</name>
    <dbReference type="NCBI Taxonomy" id="2934178"/>
    <lineage>
        <taxon>Eukaryota</taxon>
        <taxon>Sar</taxon>
        <taxon>Stramenopiles</taxon>
        <taxon>Ochrophyta</taxon>
        <taxon>Bacillariophyta</taxon>
        <taxon>Coscinodiscophyceae</taxon>
        <taxon>Thalassiosirophycidae</taxon>
        <taxon>Stephanodiscales</taxon>
        <taxon>Stephanodiscaceae</taxon>
        <taxon>Stephanodiscus</taxon>
    </lineage>
</organism>
<keyword evidence="4" id="KW-1185">Reference proteome</keyword>
<dbReference type="PANTHER" id="PTHR43948">
    <property type="entry name" value="DNAJ HOMOLOG SUBFAMILY B"/>
    <property type="match status" value="1"/>
</dbReference>
<reference evidence="3 4" key="1">
    <citation type="submission" date="2024-10" db="EMBL/GenBank/DDBJ databases">
        <title>Updated reference genomes for cyclostephanoid diatoms.</title>
        <authorList>
            <person name="Roberts W.R."/>
            <person name="Alverson A.J."/>
        </authorList>
    </citation>
    <scope>NUCLEOTIDE SEQUENCE [LARGE SCALE GENOMIC DNA]</scope>
    <source>
        <strain evidence="3 4">AJA276-08</strain>
    </source>
</reference>
<feature type="domain" description="J" evidence="2">
    <location>
        <begin position="14"/>
        <end position="80"/>
    </location>
</feature>
<protein>
    <recommendedName>
        <fullName evidence="2">J domain-containing protein</fullName>
    </recommendedName>
</protein>
<feature type="region of interest" description="Disordered" evidence="1">
    <location>
        <begin position="79"/>
        <end position="126"/>
    </location>
</feature>
<dbReference type="PROSITE" id="PS00636">
    <property type="entry name" value="DNAJ_1"/>
    <property type="match status" value="1"/>
</dbReference>